<feature type="binding site" evidence="6">
    <location>
        <position position="137"/>
    </location>
    <ligand>
        <name>ATP</name>
        <dbReference type="ChEBI" id="CHEBI:30616"/>
    </ligand>
</feature>
<proteinExistence type="predicted"/>
<evidence type="ECO:0000256" key="3">
    <source>
        <dbReference type="ARBA" id="ARBA00022741"/>
    </source>
</evidence>
<keyword evidence="3 6" id="KW-0547">Nucleotide-binding</keyword>
<feature type="compositionally biased region" description="Basic and acidic residues" evidence="7">
    <location>
        <begin position="639"/>
        <end position="659"/>
    </location>
</feature>
<evidence type="ECO:0000256" key="4">
    <source>
        <dbReference type="ARBA" id="ARBA00022777"/>
    </source>
</evidence>
<dbReference type="Proteomes" id="UP001498421">
    <property type="component" value="Unassembled WGS sequence"/>
</dbReference>
<feature type="compositionally biased region" description="Basic and acidic residues" evidence="7">
    <location>
        <begin position="511"/>
        <end position="524"/>
    </location>
</feature>
<dbReference type="PANTHER" id="PTHR43895">
    <property type="entry name" value="CALCIUM/CALMODULIN-DEPENDENT PROTEIN KINASE KINASE-RELATED"/>
    <property type="match status" value="1"/>
</dbReference>
<evidence type="ECO:0000256" key="2">
    <source>
        <dbReference type="ARBA" id="ARBA00022679"/>
    </source>
</evidence>
<name>A0ABR1HWQ0_9HYPO</name>
<keyword evidence="5 6" id="KW-0067">ATP-binding</keyword>
<dbReference type="EMBL" id="JAZAVK010000083">
    <property type="protein sequence ID" value="KAK7425377.1"/>
    <property type="molecule type" value="Genomic_DNA"/>
</dbReference>
<sequence>MAAMDPPHEDASAPDHEIKSSFTFPSSLSSPQVRIDNLAPRDDFNDDDAPRPLVHHLSEPTGMHRYASPMRHHKRTPSAHREVKETLDAQTEFSNEDSDGRTHHRVNQYTILEEIGRGSYGAVHLATDQFGHEYAVKEFSKARLRKRAQSNILRQGPRGPRRIGPGTPLALGAGIRRSESKDALFLIREEIAIMKKLNHPNLVQLIEVLDDPEEDSLYMVMEMCKRGVVMKVGLDDQAEPFDEEKCRFWFRDLVLAIEYLHAQGVIHRDIKPDNLLLSDDDVLKVVDFGVSEIFEKPHNMRITKSAGSPAFLPPELCGKHGDVSGTAADIWSMGVSLFCLKYGRIPFNRDGMMDMYDAIKSDDPQIPEDENPELVDLIQKLLDKNPETRITMEQIRNHPWVTCNGTDPLLPSEENCAKIVGPPNELEVSRALTRKFNHLLCVMKSIHRFKSILLRKRSEVATRSSSSSSVTPQGSTDASKEIAKVEVITALLSQRRKVRSLLGGGSNESKSPVRDSPGRDGNEQEVKFLGIGTGARDDFAMDEATPDIVSDSPTAVDFNVYDRAYENAVEEITSAQHTSQQPTVFLTKFVNDARHFLGEDQPAAEASETPAVVAEPQEPQEAPSPGTLAQLVSKLGVSDSKRGRPIEQPARDIDANART</sequence>
<feature type="region of interest" description="Disordered" evidence="7">
    <location>
        <begin position="1"/>
        <end position="82"/>
    </location>
</feature>
<keyword evidence="10" id="KW-1185">Reference proteome</keyword>
<feature type="domain" description="Protein kinase" evidence="8">
    <location>
        <begin position="109"/>
        <end position="401"/>
    </location>
</feature>
<feature type="compositionally biased region" description="Basic and acidic residues" evidence="7">
    <location>
        <begin position="1"/>
        <end position="19"/>
    </location>
</feature>
<protein>
    <recommendedName>
        <fullName evidence="8">Protein kinase domain-containing protein</fullName>
    </recommendedName>
</protein>
<dbReference type="Pfam" id="PF00069">
    <property type="entry name" value="Pkinase"/>
    <property type="match status" value="1"/>
</dbReference>
<dbReference type="Gene3D" id="1.10.510.10">
    <property type="entry name" value="Transferase(Phosphotransferase) domain 1"/>
    <property type="match status" value="1"/>
</dbReference>
<dbReference type="SMART" id="SM00220">
    <property type="entry name" value="S_TKc"/>
    <property type="match status" value="1"/>
</dbReference>
<keyword evidence="1" id="KW-0723">Serine/threonine-protein kinase</keyword>
<dbReference type="Gene3D" id="3.30.200.20">
    <property type="entry name" value="Phosphorylase Kinase, domain 1"/>
    <property type="match status" value="1"/>
</dbReference>
<dbReference type="SUPFAM" id="SSF56112">
    <property type="entry name" value="Protein kinase-like (PK-like)"/>
    <property type="match status" value="1"/>
</dbReference>
<dbReference type="PROSITE" id="PS00108">
    <property type="entry name" value="PROTEIN_KINASE_ST"/>
    <property type="match status" value="1"/>
</dbReference>
<feature type="compositionally biased region" description="Low complexity" evidence="7">
    <location>
        <begin position="20"/>
        <end position="31"/>
    </location>
</feature>
<accession>A0ABR1HWQ0</accession>
<evidence type="ECO:0000256" key="6">
    <source>
        <dbReference type="PROSITE-ProRule" id="PRU10141"/>
    </source>
</evidence>
<reference evidence="9 10" key="1">
    <citation type="journal article" date="2025" name="Microbiol. Resour. Announc.">
        <title>Draft genome sequences for Neonectria magnoliae and Neonectria punicea, canker pathogens of Liriodendron tulipifera and Acer saccharum in West Virginia.</title>
        <authorList>
            <person name="Petronek H.M."/>
            <person name="Kasson M.T."/>
            <person name="Metheny A.M."/>
            <person name="Stauder C.M."/>
            <person name="Lovett B."/>
            <person name="Lynch S.C."/>
            <person name="Garnas J.R."/>
            <person name="Kasson L.R."/>
            <person name="Stajich J.E."/>
        </authorList>
    </citation>
    <scope>NUCLEOTIDE SEQUENCE [LARGE SCALE GENOMIC DNA]</scope>
    <source>
        <strain evidence="9 10">NRRL 64651</strain>
    </source>
</reference>
<dbReference type="PROSITE" id="PS50011">
    <property type="entry name" value="PROTEIN_KINASE_DOM"/>
    <property type="match status" value="1"/>
</dbReference>
<organism evidence="9 10">
    <name type="scientific">Neonectria magnoliae</name>
    <dbReference type="NCBI Taxonomy" id="2732573"/>
    <lineage>
        <taxon>Eukaryota</taxon>
        <taxon>Fungi</taxon>
        <taxon>Dikarya</taxon>
        <taxon>Ascomycota</taxon>
        <taxon>Pezizomycotina</taxon>
        <taxon>Sordariomycetes</taxon>
        <taxon>Hypocreomycetidae</taxon>
        <taxon>Hypocreales</taxon>
        <taxon>Nectriaceae</taxon>
        <taxon>Neonectria</taxon>
    </lineage>
</organism>
<dbReference type="InterPro" id="IPR000719">
    <property type="entry name" value="Prot_kinase_dom"/>
</dbReference>
<dbReference type="PANTHER" id="PTHR43895:SF150">
    <property type="entry name" value="SERINE_THREONINE-PROTEIN KINASE STK11"/>
    <property type="match status" value="1"/>
</dbReference>
<comment type="caution">
    <text evidence="9">The sequence shown here is derived from an EMBL/GenBank/DDBJ whole genome shotgun (WGS) entry which is preliminary data.</text>
</comment>
<gene>
    <name evidence="9" type="ORF">QQZ08_008163</name>
</gene>
<evidence type="ECO:0000256" key="7">
    <source>
        <dbReference type="SAM" id="MobiDB-lite"/>
    </source>
</evidence>
<evidence type="ECO:0000259" key="8">
    <source>
        <dbReference type="PROSITE" id="PS50011"/>
    </source>
</evidence>
<dbReference type="InterPro" id="IPR008271">
    <property type="entry name" value="Ser/Thr_kinase_AS"/>
</dbReference>
<dbReference type="InterPro" id="IPR017441">
    <property type="entry name" value="Protein_kinase_ATP_BS"/>
</dbReference>
<evidence type="ECO:0000313" key="10">
    <source>
        <dbReference type="Proteomes" id="UP001498421"/>
    </source>
</evidence>
<feature type="region of interest" description="Disordered" evidence="7">
    <location>
        <begin position="501"/>
        <end position="524"/>
    </location>
</feature>
<dbReference type="CDD" id="cd14008">
    <property type="entry name" value="STKc_LKB1_CaMKK"/>
    <property type="match status" value="1"/>
</dbReference>
<feature type="compositionally biased region" description="Low complexity" evidence="7">
    <location>
        <begin position="610"/>
        <end position="623"/>
    </location>
</feature>
<keyword evidence="2" id="KW-0808">Transferase</keyword>
<feature type="region of interest" description="Disordered" evidence="7">
    <location>
        <begin position="601"/>
        <end position="659"/>
    </location>
</feature>
<evidence type="ECO:0000256" key="1">
    <source>
        <dbReference type="ARBA" id="ARBA00022527"/>
    </source>
</evidence>
<evidence type="ECO:0000313" key="9">
    <source>
        <dbReference type="EMBL" id="KAK7425377.1"/>
    </source>
</evidence>
<evidence type="ECO:0000256" key="5">
    <source>
        <dbReference type="ARBA" id="ARBA00022840"/>
    </source>
</evidence>
<dbReference type="InterPro" id="IPR011009">
    <property type="entry name" value="Kinase-like_dom_sf"/>
</dbReference>
<keyword evidence="4" id="KW-0418">Kinase</keyword>
<dbReference type="PROSITE" id="PS00107">
    <property type="entry name" value="PROTEIN_KINASE_ATP"/>
    <property type="match status" value="1"/>
</dbReference>